<comment type="caution">
    <text evidence="1">The sequence shown here is derived from an EMBL/GenBank/DDBJ whole genome shotgun (WGS) entry which is preliminary data.</text>
</comment>
<dbReference type="AlphaFoldDB" id="A0A2A9EJY8"/>
<protein>
    <recommendedName>
        <fullName evidence="3">ESAT-6 protein secretion system EspG family protein</fullName>
    </recommendedName>
</protein>
<dbReference type="Proteomes" id="UP000222106">
    <property type="component" value="Unassembled WGS sequence"/>
</dbReference>
<evidence type="ECO:0000313" key="1">
    <source>
        <dbReference type="EMBL" id="PFG38926.1"/>
    </source>
</evidence>
<accession>A0A2A9EJY8</accession>
<evidence type="ECO:0008006" key="3">
    <source>
        <dbReference type="Google" id="ProtNLM"/>
    </source>
</evidence>
<keyword evidence="2" id="KW-1185">Reference proteome</keyword>
<organism evidence="1 2">
    <name type="scientific">Georgenia soli</name>
    <dbReference type="NCBI Taxonomy" id="638953"/>
    <lineage>
        <taxon>Bacteria</taxon>
        <taxon>Bacillati</taxon>
        <taxon>Actinomycetota</taxon>
        <taxon>Actinomycetes</taxon>
        <taxon>Micrococcales</taxon>
        <taxon>Bogoriellaceae</taxon>
        <taxon>Georgenia</taxon>
    </lineage>
</organism>
<dbReference type="RefSeq" id="WP_143426898.1">
    <property type="nucleotide sequence ID" value="NZ_PDJI01000004.1"/>
</dbReference>
<dbReference type="EMBL" id="PDJI01000004">
    <property type="protein sequence ID" value="PFG38926.1"/>
    <property type="molecule type" value="Genomic_DNA"/>
</dbReference>
<proteinExistence type="predicted"/>
<dbReference type="OrthoDB" id="5149293at2"/>
<gene>
    <name evidence="1" type="ORF">ATJ97_1418</name>
</gene>
<reference evidence="1 2" key="1">
    <citation type="submission" date="2017-10" db="EMBL/GenBank/DDBJ databases">
        <title>Sequencing the genomes of 1000 actinobacteria strains.</title>
        <authorList>
            <person name="Klenk H.-P."/>
        </authorList>
    </citation>
    <scope>NUCLEOTIDE SEQUENCE [LARGE SCALE GENOMIC DNA]</scope>
    <source>
        <strain evidence="1 2">DSM 21838</strain>
    </source>
</reference>
<evidence type="ECO:0000313" key="2">
    <source>
        <dbReference type="Proteomes" id="UP000222106"/>
    </source>
</evidence>
<name>A0A2A9EJY8_9MICO</name>
<sequence>MGVRALRLHDITGPLLLSVDLASWHVLLGALDQGPALAVPSAFTPDPAASLSPAERAAAWERLAAQGLAVTVPPDGAGTPADLLPAVVTGLALFGRPGVRARVSSLHGSTAVTEVAAWDGTRAVALARRRRTADMDADGPVLGERAVEAPAVGAPAVDEPAVELAFLRSEDLLAHLLRAVPPAPPGERYWPGAPVTVPWPRSVAMVQALRDDRPDVAHHLADLPEEAFVALGAVARRLTGAVDLAVLGTEHRTPPYRSSWLWTAEEIVRLTEATPEAVGLQLSGRRTLRAELLGALAGLAREQAGRTADIE</sequence>